<protein>
    <submittedName>
        <fullName evidence="7">Prenyltransferase, UbiA family</fullName>
    </submittedName>
</protein>
<dbReference type="CDD" id="cd07519">
    <property type="entry name" value="HAD_PTase"/>
    <property type="match status" value="1"/>
</dbReference>
<dbReference type="EMBL" id="RBOV01000129">
    <property type="protein sequence ID" value="RMN12778.1"/>
    <property type="molecule type" value="Genomic_DNA"/>
</dbReference>
<evidence type="ECO:0000313" key="8">
    <source>
        <dbReference type="Proteomes" id="UP000271468"/>
    </source>
</evidence>
<comment type="caution">
    <text evidence="7">The sequence shown here is derived from an EMBL/GenBank/DDBJ whole genome shotgun (WGS) entry which is preliminary data.</text>
</comment>
<feature type="transmembrane region" description="Helical" evidence="6">
    <location>
        <begin position="482"/>
        <end position="500"/>
    </location>
</feature>
<evidence type="ECO:0000256" key="2">
    <source>
        <dbReference type="ARBA" id="ARBA00022475"/>
    </source>
</evidence>
<dbReference type="AlphaFoldDB" id="A0A3M3JPP9"/>
<dbReference type="GO" id="GO:0005886">
    <property type="term" value="C:plasma membrane"/>
    <property type="evidence" value="ECO:0007669"/>
    <property type="project" value="TreeGrafter"/>
</dbReference>
<gene>
    <name evidence="7" type="ORF">ALQ65_100240</name>
</gene>
<evidence type="ECO:0000313" key="7">
    <source>
        <dbReference type="EMBL" id="RMN12778.1"/>
    </source>
</evidence>
<evidence type="ECO:0000256" key="3">
    <source>
        <dbReference type="ARBA" id="ARBA00022692"/>
    </source>
</evidence>
<name>A0A3M3JPP9_9PSED</name>
<keyword evidence="4 6" id="KW-1133">Transmembrane helix</keyword>
<feature type="transmembrane region" description="Helical" evidence="6">
    <location>
        <begin position="401"/>
        <end position="419"/>
    </location>
</feature>
<dbReference type="InterPro" id="IPR039653">
    <property type="entry name" value="Prenyltransferase"/>
</dbReference>
<dbReference type="Gene3D" id="3.40.50.1000">
    <property type="entry name" value="HAD superfamily/HAD-like"/>
    <property type="match status" value="1"/>
</dbReference>
<dbReference type="Pfam" id="PF01040">
    <property type="entry name" value="UbiA"/>
    <property type="match status" value="1"/>
</dbReference>
<dbReference type="Proteomes" id="UP000271468">
    <property type="component" value="Unassembled WGS sequence"/>
</dbReference>
<proteinExistence type="predicted"/>
<dbReference type="PANTHER" id="PTHR11048">
    <property type="entry name" value="PRENYLTRANSFERASES"/>
    <property type="match status" value="1"/>
</dbReference>
<dbReference type="NCBIfam" id="NF006088">
    <property type="entry name" value="PRK08238.1"/>
    <property type="match status" value="1"/>
</dbReference>
<evidence type="ECO:0000256" key="4">
    <source>
        <dbReference type="ARBA" id="ARBA00022989"/>
    </source>
</evidence>
<keyword evidence="3 6" id="KW-0812">Transmembrane</keyword>
<dbReference type="InterPro" id="IPR023214">
    <property type="entry name" value="HAD_sf"/>
</dbReference>
<feature type="transmembrane region" description="Helical" evidence="6">
    <location>
        <begin position="325"/>
        <end position="345"/>
    </location>
</feature>
<comment type="subcellular location">
    <subcellularLocation>
        <location evidence="1">Membrane</location>
        <topology evidence="1">Multi-pass membrane protein</topology>
    </subcellularLocation>
</comment>
<keyword evidence="2" id="KW-1003">Cell membrane</keyword>
<dbReference type="CDD" id="cd13963">
    <property type="entry name" value="PT_UbiA_2"/>
    <property type="match status" value="1"/>
</dbReference>
<dbReference type="InterPro" id="IPR036412">
    <property type="entry name" value="HAD-like_sf"/>
</dbReference>
<dbReference type="GO" id="GO:0009247">
    <property type="term" value="P:glycolipid biosynthetic process"/>
    <property type="evidence" value="ECO:0007669"/>
    <property type="project" value="TreeGrafter"/>
</dbReference>
<evidence type="ECO:0000256" key="1">
    <source>
        <dbReference type="ARBA" id="ARBA00004141"/>
    </source>
</evidence>
<dbReference type="Gene3D" id="1.10.357.140">
    <property type="entry name" value="UbiA prenyltransferase"/>
    <property type="match status" value="1"/>
</dbReference>
<evidence type="ECO:0000256" key="5">
    <source>
        <dbReference type="ARBA" id="ARBA00023136"/>
    </source>
</evidence>
<accession>A0A3M3JPP9</accession>
<dbReference type="InterPro" id="IPR000537">
    <property type="entry name" value="UbiA_prenyltransferase"/>
</dbReference>
<dbReference type="SUPFAM" id="SSF56784">
    <property type="entry name" value="HAD-like"/>
    <property type="match status" value="1"/>
</dbReference>
<feature type="transmembrane region" description="Helical" evidence="6">
    <location>
        <begin position="512"/>
        <end position="535"/>
    </location>
</feature>
<sequence length="536" mass="60062">MAETIAILHCRPGTAAFSDVTPLATLSRLFNFIDVAIVRFRSIVRSLSKERLFMYGIQGRVLEAPPPLVVDLDGTLLRSDLLFETAVAFIRHHPLQVFRLFAWLFQGKAALKQQLALATPIDVAWLPYNAHVIDYIKAERLTGRLIILATAAHGSIAERIAQHLQLFDQVWASDGATNLSAHRKRDLLVSHYGEGGFDYMGNSRDDLCVWAASRNAIIARPLAGVERQARAQGNVAQVIDSTNHPWRDWRKALRLHQWLKNALLFVPLMAAHQVQQSQQLLDGLWAFLCFGLCASSVYVLNDLLDLADDRQHRSKRERPFASGQLPIRAGLIAVPLLLIVAFAGAAALLPWQFSAVLAAYYLLTLVYSLYLKRHMAVDVIVLAMLYTTRILAGAAAFQLPLTFWILAFSMFLFLSLALVKRYAELRDARLREVDSKTRGRGYYPGDLDMIASLGASSGNLSVMVLALYIHEGTTVALYEHPHVIWLACPLLLFWITRVWMLTHRGMMNEDPVVFALRDRVSQGVGALFLLVFWIAA</sequence>
<feature type="transmembrane region" description="Helical" evidence="6">
    <location>
        <begin position="284"/>
        <end position="304"/>
    </location>
</feature>
<evidence type="ECO:0000256" key="6">
    <source>
        <dbReference type="SAM" id="Phobius"/>
    </source>
</evidence>
<keyword evidence="5 6" id="KW-0472">Membrane</keyword>
<reference evidence="7 8" key="1">
    <citation type="submission" date="2018-08" db="EMBL/GenBank/DDBJ databases">
        <title>Recombination of ecologically and evolutionarily significant loci maintains genetic cohesion in the Pseudomonas syringae species complex.</title>
        <authorList>
            <person name="Dillon M."/>
            <person name="Thakur S."/>
            <person name="Almeida R.N.D."/>
            <person name="Weir B.S."/>
            <person name="Guttman D.S."/>
        </authorList>
    </citation>
    <scope>NUCLEOTIDE SEQUENCE [LARGE SCALE GENOMIC DNA]</scope>
    <source>
        <strain evidence="7 8">ICMP 12341</strain>
    </source>
</reference>
<organism evidence="7 8">
    <name type="scientific">Pseudomonas syringae pv. coriandricola</name>
    <dbReference type="NCBI Taxonomy" id="264453"/>
    <lineage>
        <taxon>Bacteria</taxon>
        <taxon>Pseudomonadati</taxon>
        <taxon>Pseudomonadota</taxon>
        <taxon>Gammaproteobacteria</taxon>
        <taxon>Pseudomonadales</taxon>
        <taxon>Pseudomonadaceae</taxon>
        <taxon>Pseudomonas</taxon>
    </lineage>
</organism>
<dbReference type="InterPro" id="IPR044878">
    <property type="entry name" value="UbiA_sf"/>
</dbReference>
<dbReference type="GO" id="GO:0016765">
    <property type="term" value="F:transferase activity, transferring alkyl or aryl (other than methyl) groups"/>
    <property type="evidence" value="ECO:0007669"/>
    <property type="project" value="InterPro"/>
</dbReference>
<feature type="transmembrane region" description="Helical" evidence="6">
    <location>
        <begin position="351"/>
        <end position="370"/>
    </location>
</feature>
<feature type="transmembrane region" description="Helical" evidence="6">
    <location>
        <begin position="450"/>
        <end position="470"/>
    </location>
</feature>
<feature type="transmembrane region" description="Helical" evidence="6">
    <location>
        <begin position="377"/>
        <end position="395"/>
    </location>
</feature>
<dbReference type="PANTHER" id="PTHR11048:SF5">
    <property type="entry name" value="DECAPRENYL-PHOSPHATE PHOSPHORIBOSYLTRANSFERASE"/>
    <property type="match status" value="1"/>
</dbReference>
<keyword evidence="7" id="KW-0808">Transferase</keyword>